<dbReference type="Proteomes" id="UP000821865">
    <property type="component" value="Chromosome 10"/>
</dbReference>
<dbReference type="EMBL" id="CM023479">
    <property type="protein sequence ID" value="KAH7974306.1"/>
    <property type="molecule type" value="Genomic_DNA"/>
</dbReference>
<name>A0ACB8DPK5_DERSI</name>
<proteinExistence type="predicted"/>
<reference evidence="1" key="1">
    <citation type="submission" date="2020-05" db="EMBL/GenBank/DDBJ databases">
        <title>Large-scale comparative analyses of tick genomes elucidate their genetic diversity and vector capacities.</title>
        <authorList>
            <person name="Jia N."/>
            <person name="Wang J."/>
            <person name="Shi W."/>
            <person name="Du L."/>
            <person name="Sun Y."/>
            <person name="Zhan W."/>
            <person name="Jiang J."/>
            <person name="Wang Q."/>
            <person name="Zhang B."/>
            <person name="Ji P."/>
            <person name="Sakyi L.B."/>
            <person name="Cui X."/>
            <person name="Yuan T."/>
            <person name="Jiang B."/>
            <person name="Yang W."/>
            <person name="Lam T.T.-Y."/>
            <person name="Chang Q."/>
            <person name="Ding S."/>
            <person name="Wang X."/>
            <person name="Zhu J."/>
            <person name="Ruan X."/>
            <person name="Zhao L."/>
            <person name="Wei J."/>
            <person name="Que T."/>
            <person name="Du C."/>
            <person name="Cheng J."/>
            <person name="Dai P."/>
            <person name="Han X."/>
            <person name="Huang E."/>
            <person name="Gao Y."/>
            <person name="Liu J."/>
            <person name="Shao H."/>
            <person name="Ye R."/>
            <person name="Li L."/>
            <person name="Wei W."/>
            <person name="Wang X."/>
            <person name="Wang C."/>
            <person name="Yang T."/>
            <person name="Huo Q."/>
            <person name="Li W."/>
            <person name="Guo W."/>
            <person name="Chen H."/>
            <person name="Zhou L."/>
            <person name="Ni X."/>
            <person name="Tian J."/>
            <person name="Zhou Y."/>
            <person name="Sheng Y."/>
            <person name="Liu T."/>
            <person name="Pan Y."/>
            <person name="Xia L."/>
            <person name="Li J."/>
            <person name="Zhao F."/>
            <person name="Cao W."/>
        </authorList>
    </citation>
    <scope>NUCLEOTIDE SEQUENCE</scope>
    <source>
        <strain evidence="1">Dsil-2018</strain>
    </source>
</reference>
<keyword evidence="2" id="KW-1185">Reference proteome</keyword>
<sequence>MKSARCVAISKVSGISEQLSRMQVKEGVEIAHKTLSMIAGLLQRPKVQPSEEKCQGIGYQVSCSKCPAFYVGETNSFPHRIRQHKNNIRKLEV</sequence>
<comment type="caution">
    <text evidence="1">The sequence shown here is derived from an EMBL/GenBank/DDBJ whole genome shotgun (WGS) entry which is preliminary data.</text>
</comment>
<evidence type="ECO:0000313" key="1">
    <source>
        <dbReference type="EMBL" id="KAH7974306.1"/>
    </source>
</evidence>
<gene>
    <name evidence="1" type="ORF">HPB49_013877</name>
</gene>
<organism evidence="1 2">
    <name type="scientific">Dermacentor silvarum</name>
    <name type="common">Tick</name>
    <dbReference type="NCBI Taxonomy" id="543639"/>
    <lineage>
        <taxon>Eukaryota</taxon>
        <taxon>Metazoa</taxon>
        <taxon>Ecdysozoa</taxon>
        <taxon>Arthropoda</taxon>
        <taxon>Chelicerata</taxon>
        <taxon>Arachnida</taxon>
        <taxon>Acari</taxon>
        <taxon>Parasitiformes</taxon>
        <taxon>Ixodida</taxon>
        <taxon>Ixodoidea</taxon>
        <taxon>Ixodidae</taxon>
        <taxon>Rhipicephalinae</taxon>
        <taxon>Dermacentor</taxon>
    </lineage>
</organism>
<protein>
    <submittedName>
        <fullName evidence="1">Uncharacterized protein</fullName>
    </submittedName>
</protein>
<accession>A0ACB8DPK5</accession>
<evidence type="ECO:0000313" key="2">
    <source>
        <dbReference type="Proteomes" id="UP000821865"/>
    </source>
</evidence>